<dbReference type="GO" id="GO:0005737">
    <property type="term" value="C:cytoplasm"/>
    <property type="evidence" value="ECO:0007669"/>
    <property type="project" value="TreeGrafter"/>
</dbReference>
<dbReference type="AlphaFoldDB" id="A0A6C0ELT2"/>
<evidence type="ECO:0000256" key="2">
    <source>
        <dbReference type="ARBA" id="ARBA00022898"/>
    </source>
</evidence>
<proteinExistence type="predicted"/>
<dbReference type="GO" id="GO:0016846">
    <property type="term" value="F:carbon-sulfur lyase activity"/>
    <property type="evidence" value="ECO:0007669"/>
    <property type="project" value="TreeGrafter"/>
</dbReference>
<dbReference type="Gene3D" id="3.40.640.10">
    <property type="entry name" value="Type I PLP-dependent aspartate aminotransferase-like (Major domain)"/>
    <property type="match status" value="1"/>
</dbReference>
<reference evidence="3" key="1">
    <citation type="journal article" date="2020" name="Nature">
        <title>Giant virus diversity and host interactions through global metagenomics.</title>
        <authorList>
            <person name="Schulz F."/>
            <person name="Roux S."/>
            <person name="Paez-Espino D."/>
            <person name="Jungbluth S."/>
            <person name="Walsh D.A."/>
            <person name="Denef V.J."/>
            <person name="McMahon K.D."/>
            <person name="Konstantinidis K.T."/>
            <person name="Eloe-Fadrosh E.A."/>
            <person name="Kyrpides N.C."/>
            <person name="Woyke T."/>
        </authorList>
    </citation>
    <scope>NUCLEOTIDE SEQUENCE</scope>
    <source>
        <strain evidence="3">GVMAG-M-3300005589-24</strain>
    </source>
</reference>
<dbReference type="InterPro" id="IPR015424">
    <property type="entry name" value="PyrdxlP-dep_Trfase"/>
</dbReference>
<organism evidence="3">
    <name type="scientific">viral metagenome</name>
    <dbReference type="NCBI Taxonomy" id="1070528"/>
    <lineage>
        <taxon>unclassified sequences</taxon>
        <taxon>metagenomes</taxon>
        <taxon>organismal metagenomes</taxon>
    </lineage>
</organism>
<evidence type="ECO:0000256" key="1">
    <source>
        <dbReference type="ARBA" id="ARBA00001933"/>
    </source>
</evidence>
<dbReference type="InterPro" id="IPR000277">
    <property type="entry name" value="Cys/Met-Metab_PyrdxlP-dep_enz"/>
</dbReference>
<sequence>MSEDLVIDPKTKYYSRSYSTTRGKLYDDILKLYGDPQNCVARVFPSGMATISAVFSSFGKKKILLSDELYCDTPRLLKYQEKDYVDIVDVTDNDTILKLFQNNDYDLFFLESCSNPSGKILDWTLIPKIKEISPCCVICVDNTWLSGASFNPLSYGADIVIESMSKYISGSKCIGGMVVGKNLDEVDMWLRKNGQYVADDHCRIFIQGIKSLKDRIEKTGRTALEVAKHLEKSYTTMYPALLSHPSQKIFADTVSHCPGNIWFYVPRTKSRKRIMDILNKNKEIAFETSYGSFHTRIDPWPKFDLQPVPGVWLRLAIGYEDKSVELIPKLEKLFAEF</sequence>
<dbReference type="EMBL" id="MN738879">
    <property type="protein sequence ID" value="QHT29611.1"/>
    <property type="molecule type" value="Genomic_DNA"/>
</dbReference>
<dbReference type="Pfam" id="PF01053">
    <property type="entry name" value="Cys_Met_Meta_PP"/>
    <property type="match status" value="1"/>
</dbReference>
<dbReference type="GO" id="GO:0019346">
    <property type="term" value="P:transsulfuration"/>
    <property type="evidence" value="ECO:0007669"/>
    <property type="project" value="InterPro"/>
</dbReference>
<dbReference type="PIRSF" id="PIRSF001434">
    <property type="entry name" value="CGS"/>
    <property type="match status" value="1"/>
</dbReference>
<dbReference type="SUPFAM" id="SSF53383">
    <property type="entry name" value="PLP-dependent transferases"/>
    <property type="match status" value="1"/>
</dbReference>
<comment type="cofactor">
    <cofactor evidence="1">
        <name>pyridoxal 5'-phosphate</name>
        <dbReference type="ChEBI" id="CHEBI:597326"/>
    </cofactor>
</comment>
<accession>A0A6C0ELT2</accession>
<name>A0A6C0ELT2_9ZZZZ</name>
<dbReference type="GO" id="GO:0030170">
    <property type="term" value="F:pyridoxal phosphate binding"/>
    <property type="evidence" value="ECO:0007669"/>
    <property type="project" value="InterPro"/>
</dbReference>
<dbReference type="PANTHER" id="PTHR11808">
    <property type="entry name" value="TRANS-SULFURATION ENZYME FAMILY MEMBER"/>
    <property type="match status" value="1"/>
</dbReference>
<dbReference type="InterPro" id="IPR015421">
    <property type="entry name" value="PyrdxlP-dep_Trfase_major"/>
</dbReference>
<keyword evidence="2" id="KW-0663">Pyridoxal phosphate</keyword>
<evidence type="ECO:0000313" key="3">
    <source>
        <dbReference type="EMBL" id="QHT29611.1"/>
    </source>
</evidence>
<dbReference type="Gene3D" id="3.90.1150.10">
    <property type="entry name" value="Aspartate Aminotransferase, domain 1"/>
    <property type="match status" value="1"/>
</dbReference>
<dbReference type="InterPro" id="IPR015422">
    <property type="entry name" value="PyrdxlP-dep_Trfase_small"/>
</dbReference>
<protein>
    <submittedName>
        <fullName evidence="3">Uncharacterized protein</fullName>
    </submittedName>
</protein>